<sequence length="657" mass="68029">MRLLTSTRSVIALLSVAATVLAGCGGDNRRPAKTVAGPCEIVSNGTPLPKPPPAPGPPPAGPAAPAPSRDLATTPEIGTGYRTDMTAVRTATYAVATANPLATEAACKVLRDGGTAADALVTAQAVLGLVEPQSSGIGGGGFLLYYDAARNAVRAFDGRETAPAAATENYLRWVSESDRTAPKPDARASGRAIGVPGIVRLLDDTHRQFGKKTWRDLFTPAVSLADRGFDISPRLAAAIDDADAQLRLDPAAAGYFLNADGSPKPVGTRMTNPAYAKTLGAIASEGARAFYTGDIARAVVAATADTSGSRTPGSMSEQDLATYAVKQRDPVCTTYRGREVCGMPPPSSGGIAVAATLGILEHFPMSNYKPARVDRNGGHPSVTGVHLISEAERLAYADRDRYVADTDFVPLPGGSAEALLDDAYLTGRAALISRDHTMGVATPGDFAPPMTIPPAPEHGTSQISIIDSFGNAASLTTTIESAFGSFHMVDGFLLNNQLTDFSAEPISAEGQPLPNRVQPGKRPRSTMAPTLVFDKTGPQRGPLYAVLGSPGGAVIIQYVVKTLVGVLDWNLDPQQAVSMIDFGAANTPVTNVGGEHPLVDTIANGDRDQLVGGLRALGHQVSLADQSSGLSALVRTSSGWIGGADPRREGVVLGDVG</sequence>
<keyword evidence="2" id="KW-1185">Reference proteome</keyword>
<accession>A0ACD1FAA3</accession>
<name>A0ACD1FAA3_MYCFR</name>
<keyword evidence="1" id="KW-0012">Acyltransferase</keyword>
<dbReference type="EC" id="2.3.2.2" evidence="1"/>
<reference evidence="1" key="1">
    <citation type="submission" date="2021-07" db="EMBL/GenBank/DDBJ databases">
        <title>Complete Genome Sequences of Mycobacterium farcinogenes Isolated from Clinical Specimens from Patients in Thailand.</title>
        <authorList>
            <person name="Sodsai P."/>
        </authorList>
    </citation>
    <scope>NUCLEOTIDE SEQUENCE</scope>
    <source>
        <strain evidence="1">BKK/CU-MFGFA-001</strain>
    </source>
</reference>
<evidence type="ECO:0000313" key="1">
    <source>
        <dbReference type="EMBL" id="QZH63979.1"/>
    </source>
</evidence>
<proteinExistence type="predicted"/>
<dbReference type="EMBL" id="CP081673">
    <property type="protein sequence ID" value="QZH63979.1"/>
    <property type="molecule type" value="Genomic_DNA"/>
</dbReference>
<evidence type="ECO:0000313" key="2">
    <source>
        <dbReference type="Proteomes" id="UP000825598"/>
    </source>
</evidence>
<keyword evidence="1" id="KW-0808">Transferase</keyword>
<organism evidence="1 2">
    <name type="scientific">Mycolicibacterium farcinogenes</name>
    <name type="common">Mycobacterium farcinogenes</name>
    <dbReference type="NCBI Taxonomy" id="1802"/>
    <lineage>
        <taxon>Bacteria</taxon>
        <taxon>Bacillati</taxon>
        <taxon>Actinomycetota</taxon>
        <taxon>Actinomycetes</taxon>
        <taxon>Mycobacteriales</taxon>
        <taxon>Mycobacteriaceae</taxon>
        <taxon>Mycolicibacterium</taxon>
    </lineage>
</organism>
<gene>
    <name evidence="1" type="primary">ggt</name>
    <name evidence="1" type="ORF">K6L26_18085</name>
</gene>
<dbReference type="Proteomes" id="UP000825598">
    <property type="component" value="Chromosome"/>
</dbReference>
<protein>
    <submittedName>
        <fullName evidence="1">Gamma-glutamyltransferase</fullName>
        <ecNumber evidence="1">2.3.2.2</ecNumber>
    </submittedName>
</protein>